<dbReference type="Proteomes" id="UP001357452">
    <property type="component" value="Unassembled WGS sequence"/>
</dbReference>
<dbReference type="Pfam" id="PF01872">
    <property type="entry name" value="RibD_C"/>
    <property type="match status" value="1"/>
</dbReference>
<accession>A0ABU7RJD6</accession>
<dbReference type="PANTHER" id="PTHR38011">
    <property type="entry name" value="DIHYDROFOLATE REDUCTASE FAMILY PROTEIN (AFU_ORTHOLOGUE AFUA_8G06820)"/>
    <property type="match status" value="1"/>
</dbReference>
<evidence type="ECO:0000313" key="3">
    <source>
        <dbReference type="Proteomes" id="UP001357452"/>
    </source>
</evidence>
<dbReference type="PANTHER" id="PTHR38011:SF11">
    <property type="entry name" value="2,5-DIAMINO-6-RIBOSYLAMINO-4(3H)-PYRIMIDINONE 5'-PHOSPHATE REDUCTASE"/>
    <property type="match status" value="1"/>
</dbReference>
<dbReference type="InterPro" id="IPR002734">
    <property type="entry name" value="RibDG_C"/>
</dbReference>
<reference evidence="2 3" key="1">
    <citation type="submission" date="2024-01" db="EMBL/GenBank/DDBJ databases">
        <title>Niabella digestum sp. nov., isolated from waste digestion system.</title>
        <authorList>
            <person name="Zhang L."/>
        </authorList>
    </citation>
    <scope>NUCLEOTIDE SEQUENCE [LARGE SCALE GENOMIC DNA]</scope>
    <source>
        <strain evidence="2 3">A18</strain>
    </source>
</reference>
<keyword evidence="3" id="KW-1185">Reference proteome</keyword>
<dbReference type="SUPFAM" id="SSF53597">
    <property type="entry name" value="Dihydrofolate reductase-like"/>
    <property type="match status" value="1"/>
</dbReference>
<proteinExistence type="predicted"/>
<feature type="domain" description="Bacterial bifunctional deaminase-reductase C-terminal" evidence="1">
    <location>
        <begin position="2"/>
        <end position="181"/>
    </location>
</feature>
<protein>
    <submittedName>
        <fullName evidence="2">Dihydrofolate reductase family protein</fullName>
    </submittedName>
</protein>
<sequence length="189" mass="20778">MRKLVLQTQCTINGFIGGVNGEMDWVTFAWTPDIIAYVTELTNSMDTILLGRKLAEGFIPHWASVAADPNNPEYEAGKIFTETPKIVFSRTLTESPWDNTTIAKADLVQEVNELKQQDGKNIIAYGGAGFVSSLIAHDLIDEYHLFINPAAISSGLSIFGALNALKHFQLADAIKFECGIAVLKYQPSR</sequence>
<dbReference type="InterPro" id="IPR024072">
    <property type="entry name" value="DHFR-like_dom_sf"/>
</dbReference>
<name>A0ABU7RJD6_9BACT</name>
<dbReference type="Gene3D" id="3.40.430.10">
    <property type="entry name" value="Dihydrofolate Reductase, subunit A"/>
    <property type="match status" value="1"/>
</dbReference>
<evidence type="ECO:0000259" key="1">
    <source>
        <dbReference type="Pfam" id="PF01872"/>
    </source>
</evidence>
<dbReference type="RefSeq" id="WP_330975469.1">
    <property type="nucleotide sequence ID" value="NZ_JAZGLY010000008.1"/>
</dbReference>
<dbReference type="EMBL" id="JAZGLY010000008">
    <property type="protein sequence ID" value="MEE6188067.1"/>
    <property type="molecule type" value="Genomic_DNA"/>
</dbReference>
<evidence type="ECO:0000313" key="2">
    <source>
        <dbReference type="EMBL" id="MEE6188067.1"/>
    </source>
</evidence>
<dbReference type="InterPro" id="IPR050765">
    <property type="entry name" value="Riboflavin_Biosynth_HTPR"/>
</dbReference>
<comment type="caution">
    <text evidence="2">The sequence shown here is derived from an EMBL/GenBank/DDBJ whole genome shotgun (WGS) entry which is preliminary data.</text>
</comment>
<gene>
    <name evidence="2" type="ORF">V2H41_12370</name>
</gene>
<organism evidence="2 3">
    <name type="scientific">Niabella digestorum</name>
    <dbReference type="NCBI Taxonomy" id="3117701"/>
    <lineage>
        <taxon>Bacteria</taxon>
        <taxon>Pseudomonadati</taxon>
        <taxon>Bacteroidota</taxon>
        <taxon>Chitinophagia</taxon>
        <taxon>Chitinophagales</taxon>
        <taxon>Chitinophagaceae</taxon>
        <taxon>Niabella</taxon>
    </lineage>
</organism>